<dbReference type="AlphaFoldDB" id="A0A815SQ01"/>
<dbReference type="Proteomes" id="UP000663832">
    <property type="component" value="Unassembled WGS sequence"/>
</dbReference>
<evidence type="ECO:0000313" key="4">
    <source>
        <dbReference type="Proteomes" id="UP000663832"/>
    </source>
</evidence>
<comment type="caution">
    <text evidence="2">The sequence shown here is derived from an EMBL/GenBank/DDBJ whole genome shotgun (WGS) entry which is preliminary data.</text>
</comment>
<dbReference type="EMBL" id="CAJNOM010003174">
    <property type="protein sequence ID" value="CAF1642490.1"/>
    <property type="molecule type" value="Genomic_DNA"/>
</dbReference>
<evidence type="ECO:0000313" key="3">
    <source>
        <dbReference type="EMBL" id="CAF1642490.1"/>
    </source>
</evidence>
<name>A0A815SQ01_9BILA</name>
<organism evidence="2 5">
    <name type="scientific">Adineta steineri</name>
    <dbReference type="NCBI Taxonomy" id="433720"/>
    <lineage>
        <taxon>Eukaryota</taxon>
        <taxon>Metazoa</taxon>
        <taxon>Spiralia</taxon>
        <taxon>Gnathifera</taxon>
        <taxon>Rotifera</taxon>
        <taxon>Eurotatoria</taxon>
        <taxon>Bdelloidea</taxon>
        <taxon>Adinetida</taxon>
        <taxon>Adinetidae</taxon>
        <taxon>Adineta</taxon>
    </lineage>
</organism>
<accession>A0A815SQ01</accession>
<keyword evidence="4" id="KW-1185">Reference proteome</keyword>
<gene>
    <name evidence="2" type="ORF">BJG266_LOCUS42806</name>
    <name evidence="3" type="ORF">QVE165_LOCUS59704</name>
</gene>
<protein>
    <submittedName>
        <fullName evidence="2">Uncharacterized protein</fullName>
    </submittedName>
</protein>
<feature type="region of interest" description="Disordered" evidence="1">
    <location>
        <begin position="68"/>
        <end position="89"/>
    </location>
</feature>
<sequence>MNNRISTILTPESDIQTLVLKLLEPIILHLANNYLDNSERQRWKKLHELVSNYRIVLKIKSIPPSIITRKQQRSDSQPPNEHVPQQQHPTRYMAINVTNETLTFIVWLKLFLRLPIIFHRQISVFDIIVDKPQASTYLQTRRINLILSVVTNMDTTTMDVPLRPQEVHDLISRAGRLITSYVREFLPNDTQQTSSIQTTANTDNKLINTSLNDTIEEPHIPIPLEQTTTKKRLSTRRNDTINRTINPLNSDNYIRIDFPEIRWYGNYSIQQEQENKTKGGLNLRTKIDVLKLTITADFLAQLVFVLKVIIHEINEILAKVSGFDQFHFGTTKDSCLSSSSTVPIIRIGSTDTENEDDDERGKDQPTIPSTLFTY</sequence>
<feature type="region of interest" description="Disordered" evidence="1">
    <location>
        <begin position="347"/>
        <end position="374"/>
    </location>
</feature>
<evidence type="ECO:0000256" key="1">
    <source>
        <dbReference type="SAM" id="MobiDB-lite"/>
    </source>
</evidence>
<dbReference type="Proteomes" id="UP000663877">
    <property type="component" value="Unassembled WGS sequence"/>
</dbReference>
<proteinExistence type="predicted"/>
<dbReference type="OrthoDB" id="6284268at2759"/>
<reference evidence="2" key="1">
    <citation type="submission" date="2021-02" db="EMBL/GenBank/DDBJ databases">
        <authorList>
            <person name="Nowell W R."/>
        </authorList>
    </citation>
    <scope>NUCLEOTIDE SEQUENCE</scope>
</reference>
<feature type="compositionally biased region" description="Polar residues" evidence="1">
    <location>
        <begin position="74"/>
        <end position="89"/>
    </location>
</feature>
<evidence type="ECO:0000313" key="5">
    <source>
        <dbReference type="Proteomes" id="UP000663877"/>
    </source>
</evidence>
<evidence type="ECO:0000313" key="2">
    <source>
        <dbReference type="EMBL" id="CAF1494530.1"/>
    </source>
</evidence>
<dbReference type="EMBL" id="CAJNOI010002842">
    <property type="protein sequence ID" value="CAF1494530.1"/>
    <property type="molecule type" value="Genomic_DNA"/>
</dbReference>